<evidence type="ECO:0000256" key="4">
    <source>
        <dbReference type="ARBA" id="ARBA00007372"/>
    </source>
</evidence>
<proteinExistence type="inferred from homology"/>
<evidence type="ECO:0000256" key="14">
    <source>
        <dbReference type="ARBA" id="ARBA00031222"/>
    </source>
</evidence>
<evidence type="ECO:0000256" key="1">
    <source>
        <dbReference type="ARBA" id="ARBA00003195"/>
    </source>
</evidence>
<keyword evidence="17" id="KW-1185">Reference proteome</keyword>
<dbReference type="GO" id="GO:0005758">
    <property type="term" value="C:mitochondrial intermembrane space"/>
    <property type="evidence" value="ECO:0007669"/>
    <property type="project" value="UniProtKB-SubCell"/>
</dbReference>
<keyword evidence="7" id="KW-0813">Transport</keyword>
<dbReference type="PANTHER" id="PTHR15224">
    <property type="entry name" value="NADH DEHYDROGENASE [UBIQUINONE] IRON-SULFUR PROTEIN 5"/>
    <property type="match status" value="1"/>
</dbReference>
<dbReference type="GeneID" id="54357138"/>
<dbReference type="AlphaFoldDB" id="A0A6J3MHM7"/>
<reference evidence="18" key="3">
    <citation type="submission" date="2025-08" db="UniProtKB">
        <authorList>
            <consortium name="RefSeq"/>
        </authorList>
    </citation>
    <scope>IDENTIFICATION</scope>
    <source>
        <strain evidence="18">CBS 342.82</strain>
    </source>
</reference>
<dbReference type="PANTHER" id="PTHR15224:SF1">
    <property type="entry name" value="NADH DEHYDROGENASE [UBIQUINONE] IRON-SULFUR PROTEIN 5"/>
    <property type="match status" value="1"/>
</dbReference>
<evidence type="ECO:0000256" key="12">
    <source>
        <dbReference type="ARBA" id="ARBA00023136"/>
    </source>
</evidence>
<dbReference type="GO" id="GO:0032981">
    <property type="term" value="P:mitochondrial respiratory chain complex I assembly"/>
    <property type="evidence" value="ECO:0007669"/>
    <property type="project" value="TreeGrafter"/>
</dbReference>
<organism evidence="18">
    <name type="scientific">Dissoconium aciculare CBS 342.82</name>
    <dbReference type="NCBI Taxonomy" id="1314786"/>
    <lineage>
        <taxon>Eukaryota</taxon>
        <taxon>Fungi</taxon>
        <taxon>Dikarya</taxon>
        <taxon>Ascomycota</taxon>
        <taxon>Pezizomycotina</taxon>
        <taxon>Dothideomycetes</taxon>
        <taxon>Dothideomycetidae</taxon>
        <taxon>Mycosphaerellales</taxon>
        <taxon>Dissoconiaceae</taxon>
        <taxon>Dissoconium</taxon>
    </lineage>
</organism>
<comment type="similarity">
    <text evidence="4">Belongs to the complex I NDUFS5 subunit family.</text>
</comment>
<dbReference type="OrthoDB" id="9992197at2759"/>
<evidence type="ECO:0000256" key="2">
    <source>
        <dbReference type="ARBA" id="ARBA00004569"/>
    </source>
</evidence>
<keyword evidence="11" id="KW-0496">Mitochondrion</keyword>
<comment type="subunit">
    <text evidence="5">Mammalian complex I is composed of 45 different subunits. This is a component of the iron-sulfur (IP) fragment of the enzyme.</text>
</comment>
<keyword evidence="12" id="KW-0472">Membrane</keyword>
<name>A0A6J3MHM7_9PEZI</name>
<evidence type="ECO:0000256" key="13">
    <source>
        <dbReference type="ARBA" id="ARBA00023157"/>
    </source>
</evidence>
<evidence type="ECO:0000256" key="15">
    <source>
        <dbReference type="ARBA" id="ARBA00032739"/>
    </source>
</evidence>
<evidence type="ECO:0000256" key="11">
    <source>
        <dbReference type="ARBA" id="ARBA00023128"/>
    </source>
</evidence>
<reference evidence="18" key="2">
    <citation type="submission" date="2020-04" db="EMBL/GenBank/DDBJ databases">
        <authorList>
            <consortium name="NCBI Genome Project"/>
        </authorList>
    </citation>
    <scope>NUCLEOTIDE SEQUENCE</scope>
    <source>
        <strain evidence="18">CBS 342.82</strain>
    </source>
</reference>
<comment type="subcellular location">
    <subcellularLocation>
        <location evidence="3">Mitochondrion inner membrane</location>
        <topology evidence="3">Peripheral membrane protein</topology>
    </subcellularLocation>
    <subcellularLocation>
        <location evidence="2">Mitochondrion intermembrane space</location>
    </subcellularLocation>
</comment>
<gene>
    <name evidence="18" type="ORF">K489DRAFT_16662</name>
</gene>
<evidence type="ECO:0000256" key="9">
    <source>
        <dbReference type="ARBA" id="ARBA00022792"/>
    </source>
</evidence>
<evidence type="ECO:0000256" key="7">
    <source>
        <dbReference type="ARBA" id="ARBA00022448"/>
    </source>
</evidence>
<evidence type="ECO:0000256" key="5">
    <source>
        <dbReference type="ARBA" id="ARBA00011261"/>
    </source>
</evidence>
<comment type="function">
    <text evidence="1">Accessory subunit of the mitochondrial membrane respiratory chain NADH dehydrogenase (Complex I), that is believed not to be involved in catalysis. Complex I functions in the transfer of electrons from NADH to the respiratory chain. The immediate electron acceptor for the enzyme is believed to be ubiquinone.</text>
</comment>
<evidence type="ECO:0000256" key="10">
    <source>
        <dbReference type="ARBA" id="ARBA00022982"/>
    </source>
</evidence>
<dbReference type="GO" id="GO:0005743">
    <property type="term" value="C:mitochondrial inner membrane"/>
    <property type="evidence" value="ECO:0007669"/>
    <property type="project" value="UniProtKB-SubCell"/>
</dbReference>
<keyword evidence="10" id="KW-0249">Electron transport</keyword>
<dbReference type="RefSeq" id="XP_033464476.1">
    <property type="nucleotide sequence ID" value="XM_033599339.1"/>
</dbReference>
<feature type="disulfide bond" evidence="16">
    <location>
        <begin position="14"/>
        <end position="50"/>
    </location>
</feature>
<keyword evidence="8" id="KW-0679">Respiratory chain</keyword>
<evidence type="ECO:0000256" key="8">
    <source>
        <dbReference type="ARBA" id="ARBA00022660"/>
    </source>
</evidence>
<dbReference type="Proteomes" id="UP000504637">
    <property type="component" value="Unplaced"/>
</dbReference>
<keyword evidence="13 16" id="KW-1015">Disulfide bond</keyword>
<protein>
    <recommendedName>
        <fullName evidence="6">NADH dehydrogenase [ubiquinone] iron-sulfur protein 5</fullName>
    </recommendedName>
    <alternativeName>
        <fullName evidence="14">Complex I-15 kDa</fullName>
    </alternativeName>
    <alternativeName>
        <fullName evidence="15">NADH-ubiquinone oxidoreductase 15 kDa subunit</fullName>
    </alternativeName>
</protein>
<reference evidence="18" key="1">
    <citation type="submission" date="2020-01" db="EMBL/GenBank/DDBJ databases">
        <authorList>
            <consortium name="DOE Joint Genome Institute"/>
            <person name="Haridas S."/>
            <person name="Albert R."/>
            <person name="Binder M."/>
            <person name="Bloem J."/>
            <person name="Labutti K."/>
            <person name="Salamov A."/>
            <person name="Andreopoulos B."/>
            <person name="Baker S.E."/>
            <person name="Barry K."/>
            <person name="Bills G."/>
            <person name="Bluhm B.H."/>
            <person name="Cannon C."/>
            <person name="Castanera R."/>
            <person name="Culley D.E."/>
            <person name="Daum C."/>
            <person name="Ezra D."/>
            <person name="Gonzalez J.B."/>
            <person name="Henrissat B."/>
            <person name="Kuo A."/>
            <person name="Liang C."/>
            <person name="Lipzen A."/>
            <person name="Lutzoni F."/>
            <person name="Magnuson J."/>
            <person name="Mondo S."/>
            <person name="Nolan M."/>
            <person name="Ohm R."/>
            <person name="Pangilinan J."/>
            <person name="Park H.-J."/>
            <person name="Ramirez L."/>
            <person name="Alfaro M."/>
            <person name="Sun H."/>
            <person name="Tritt A."/>
            <person name="Yoshinaga Y."/>
            <person name="Zwiers L.-H."/>
            <person name="Turgeon B.G."/>
            <person name="Goodwin S.B."/>
            <person name="Spatafora J.W."/>
            <person name="Crous P.W."/>
            <person name="Grigoriev I.V."/>
        </authorList>
    </citation>
    <scope>NUCLEOTIDE SEQUENCE</scope>
    <source>
        <strain evidence="18">CBS 342.82</strain>
    </source>
</reference>
<evidence type="ECO:0000256" key="16">
    <source>
        <dbReference type="PIRSR" id="PIRSR619342-50"/>
    </source>
</evidence>
<keyword evidence="9" id="KW-0999">Mitochondrion inner membrane</keyword>
<feature type="disulfide bond" evidence="16">
    <location>
        <begin position="24"/>
        <end position="40"/>
    </location>
</feature>
<evidence type="ECO:0000256" key="3">
    <source>
        <dbReference type="ARBA" id="ARBA00004637"/>
    </source>
</evidence>
<sequence>MSSGFGLNGGPSRCFPFWQEVLACYVVNTSAENDSGKAKCVPVLEDYYECLHHRKEANKIAALQAAYRRREATIPKDERPDVGEVRKLGLLEATDAEKNIKHGNWLPTYKSNNPK</sequence>
<evidence type="ECO:0000256" key="6">
    <source>
        <dbReference type="ARBA" id="ARBA00013482"/>
    </source>
</evidence>
<dbReference type="InterPro" id="IPR019342">
    <property type="entry name" value="NADH_UbQ_OxRdtase_FeS-su5"/>
</dbReference>
<accession>A0A6J3MHM7</accession>
<dbReference type="CDD" id="cd24141">
    <property type="entry name" value="NDUFS5-like"/>
    <property type="match status" value="1"/>
</dbReference>
<evidence type="ECO:0000313" key="17">
    <source>
        <dbReference type="Proteomes" id="UP000504637"/>
    </source>
</evidence>
<evidence type="ECO:0000313" key="18">
    <source>
        <dbReference type="RefSeq" id="XP_033464476.1"/>
    </source>
</evidence>